<reference evidence="1 2" key="1">
    <citation type="submission" date="2012-02" db="EMBL/GenBank/DDBJ databases">
        <title>The Genome Sequence of Bacteroides nordii CL02T12C05.</title>
        <authorList>
            <consortium name="The Broad Institute Genome Sequencing Platform"/>
            <person name="Earl A."/>
            <person name="Ward D."/>
            <person name="Feldgarden M."/>
            <person name="Gevers D."/>
            <person name="Zitomersky N.L."/>
            <person name="Coyne M.J."/>
            <person name="Comstock L.E."/>
            <person name="Young S.K."/>
            <person name="Zeng Q."/>
            <person name="Gargeya S."/>
            <person name="Fitzgerald M."/>
            <person name="Haas B."/>
            <person name="Abouelleil A."/>
            <person name="Alvarado L."/>
            <person name="Arachchi H.M."/>
            <person name="Berlin A."/>
            <person name="Chapman S.B."/>
            <person name="Gearin G."/>
            <person name="Goldberg J."/>
            <person name="Griggs A."/>
            <person name="Gujja S."/>
            <person name="Hansen M."/>
            <person name="Heiman D."/>
            <person name="Howarth C."/>
            <person name="Larimer J."/>
            <person name="Lui A."/>
            <person name="MacDonald P.J.P."/>
            <person name="McCowen C."/>
            <person name="Montmayeur A."/>
            <person name="Murphy C."/>
            <person name="Neiman D."/>
            <person name="Pearson M."/>
            <person name="Priest M."/>
            <person name="Roberts A."/>
            <person name="Saif S."/>
            <person name="Shea T."/>
            <person name="Sisk P."/>
            <person name="Stolte C."/>
            <person name="Sykes S."/>
            <person name="Wortman J."/>
            <person name="Nusbaum C."/>
            <person name="Birren B."/>
        </authorList>
    </citation>
    <scope>NUCLEOTIDE SEQUENCE [LARGE SCALE GENOMIC DNA]</scope>
    <source>
        <strain evidence="1 2">CL02T12C05</strain>
    </source>
</reference>
<evidence type="ECO:0000313" key="2">
    <source>
        <dbReference type="Proteomes" id="UP000003089"/>
    </source>
</evidence>
<dbReference type="Proteomes" id="UP000003089">
    <property type="component" value="Unassembled WGS sequence"/>
</dbReference>
<gene>
    <name evidence="1" type="ORF">HMPREF1068_04173</name>
</gene>
<proteinExistence type="predicted"/>
<dbReference type="HOGENOM" id="CLU_3354565_0_0_10"/>
<organism evidence="1 2">
    <name type="scientific">Bacteroides nordii CL02T12C05</name>
    <dbReference type="NCBI Taxonomy" id="997884"/>
    <lineage>
        <taxon>Bacteria</taxon>
        <taxon>Pseudomonadati</taxon>
        <taxon>Bacteroidota</taxon>
        <taxon>Bacteroidia</taxon>
        <taxon>Bacteroidales</taxon>
        <taxon>Bacteroidaceae</taxon>
        <taxon>Bacteroides</taxon>
    </lineage>
</organism>
<sequence>MFSLQTSYLKQGILYYYYNQAYLFSIRPTRIIYIQQ</sequence>
<evidence type="ECO:0000313" key="1">
    <source>
        <dbReference type="EMBL" id="EIY43848.1"/>
    </source>
</evidence>
<accession>I9RMY1</accession>
<name>I9RMY1_9BACE</name>
<keyword evidence="2" id="KW-1185">Reference proteome</keyword>
<dbReference type="EMBL" id="AGXS01000028">
    <property type="protein sequence ID" value="EIY43848.1"/>
    <property type="molecule type" value="Genomic_DNA"/>
</dbReference>
<protein>
    <submittedName>
        <fullName evidence="1">Uncharacterized protein</fullName>
    </submittedName>
</protein>
<dbReference type="AlphaFoldDB" id="I9RMY1"/>
<comment type="caution">
    <text evidence="1">The sequence shown here is derived from an EMBL/GenBank/DDBJ whole genome shotgun (WGS) entry which is preliminary data.</text>
</comment>